<keyword evidence="6 11" id="KW-0547">Nucleotide-binding</keyword>
<dbReference type="InterPro" id="IPR021029">
    <property type="entry name" value="DNA_pol_III_tau_dom-5"/>
</dbReference>
<dbReference type="EC" id="2.7.7.7" evidence="11"/>
<dbReference type="InterPro" id="IPR003593">
    <property type="entry name" value="AAA+_ATPase"/>
</dbReference>
<keyword evidence="9 11" id="KW-0239">DNA-directed DNA polymerase</keyword>
<feature type="region of interest" description="Disordered" evidence="12">
    <location>
        <begin position="391"/>
        <end position="536"/>
    </location>
</feature>
<dbReference type="InterPro" id="IPR012763">
    <property type="entry name" value="DNA_pol_III_sug/sutau_N"/>
</dbReference>
<dbReference type="InterPro" id="IPR008921">
    <property type="entry name" value="DNA_pol3_clamp-load_cplx_C"/>
</dbReference>
<dbReference type="NCBIfam" id="NF004046">
    <property type="entry name" value="PRK05563.1"/>
    <property type="match status" value="1"/>
</dbReference>
<dbReference type="InterPro" id="IPR022754">
    <property type="entry name" value="DNA_pol_III_gamma-3"/>
</dbReference>
<evidence type="ECO:0000256" key="9">
    <source>
        <dbReference type="ARBA" id="ARBA00022932"/>
    </source>
</evidence>
<evidence type="ECO:0000256" key="3">
    <source>
        <dbReference type="ARBA" id="ARBA00022695"/>
    </source>
</evidence>
<keyword evidence="4 11" id="KW-0235">DNA replication</keyword>
<dbReference type="EMBL" id="MJMJ01000019">
    <property type="protein sequence ID" value="OLQ88858.1"/>
    <property type="molecule type" value="Genomic_DNA"/>
</dbReference>
<evidence type="ECO:0000256" key="7">
    <source>
        <dbReference type="ARBA" id="ARBA00022833"/>
    </source>
</evidence>
<dbReference type="PANTHER" id="PTHR11669:SF0">
    <property type="entry name" value="PROTEIN STICHEL-LIKE 2"/>
    <property type="match status" value="1"/>
</dbReference>
<dbReference type="CDD" id="cd18137">
    <property type="entry name" value="HLD_clamp_pol_III_gamma_tau"/>
    <property type="match status" value="1"/>
</dbReference>
<reference evidence="14 15" key="1">
    <citation type="submission" date="2016-09" db="EMBL/GenBank/DDBJ databases">
        <title>Genomic Taxonomy of the Vibrionaceae.</title>
        <authorList>
            <person name="Gonzalez-Castillo A."/>
            <person name="Gomez-Gil B."/>
            <person name="Enciso-Ibarra K."/>
        </authorList>
    </citation>
    <scope>NUCLEOTIDE SEQUENCE [LARGE SCALE GENOMIC DNA]</scope>
    <source>
        <strain evidence="14 15">CAIM 703</strain>
    </source>
</reference>
<evidence type="ECO:0000256" key="5">
    <source>
        <dbReference type="ARBA" id="ARBA00022723"/>
    </source>
</evidence>
<name>A0A1Q9HG55_9VIBR</name>
<feature type="compositionally biased region" description="Low complexity" evidence="12">
    <location>
        <begin position="404"/>
        <end position="417"/>
    </location>
</feature>
<dbReference type="PANTHER" id="PTHR11669">
    <property type="entry name" value="REPLICATION FACTOR C / DNA POLYMERASE III GAMMA-TAU SUBUNIT"/>
    <property type="match status" value="1"/>
</dbReference>
<feature type="domain" description="AAA+ ATPase" evidence="13">
    <location>
        <begin position="37"/>
        <end position="179"/>
    </location>
</feature>
<dbReference type="SMART" id="SM00382">
    <property type="entry name" value="AAA"/>
    <property type="match status" value="1"/>
</dbReference>
<sequence length="704" mass="77907">MSYLALARKWRPTRFNEVVGQTHVLTALENALAQNRLHHAYLFSGTRGVGKTSIGRLFAKGLNCETGITATPCGQCDTCREIDEGRFVDLLEIDAASRTKVEDTRELLDNVQYKPARGRFKVYLIDEVHMLSRHSFNALLKTLEEPPEYVKFLLATTDPQKLPVTILSRCLQFHLKPISVDDIHQQLEHILSHESVGFEQRALGMIAHAADGSMRDALSLTDQAIALGNGQVQTELVSHMLGTLDTDQALHLLEAIASKQAQTAMDAILRLAQNGVEWDGLLNQLATQLHRIAMYQALPSTLDKAQPDAEKVELLSRSLSAEDVQLYYQITLKGRQDLPLAPSQRVGLEMVVLRMMAFRPAATSANVISTQVAQPQPVVNAPVEPLVQPTANSAPQAAAPVRPSTPQQVVPQPTSQPASRPMAPEYDLAPPPDDYYEEYDSGPVQGAMSNSSTQMQPTQQPAPSARPTMAGLRHQLRSQRGQVQSDGHSPKKANATSVAKKESVLDRVAQKHAGSTQVSPYKHGLPPVPQQHEEKDDAYRWKPTLPQTKQEKKELTPTQIKQALEHEKTPEMAKKLADESIKQDQWAELITRLDTAKMVEQLALNSFYEKNGSTISLTLRAQQAHLNTDRAQAELLAALNAALGEECHLSVEVGDKGQTPLELREALYQGKLQQAFDSLEQDPHVQFIERRFAAELDKDSVRPV</sequence>
<dbReference type="Pfam" id="PF22608">
    <property type="entry name" value="DNAX_ATPase_lid"/>
    <property type="match status" value="1"/>
</dbReference>
<evidence type="ECO:0000256" key="6">
    <source>
        <dbReference type="ARBA" id="ARBA00022741"/>
    </source>
</evidence>
<dbReference type="FunFam" id="1.10.8.60:FF:000013">
    <property type="entry name" value="DNA polymerase III subunit gamma/tau"/>
    <property type="match status" value="1"/>
</dbReference>
<keyword evidence="5" id="KW-0479">Metal-binding</keyword>
<feature type="compositionally biased region" description="Polar residues" evidence="12">
    <location>
        <begin position="478"/>
        <end position="487"/>
    </location>
</feature>
<dbReference type="RefSeq" id="WP_075708991.1">
    <property type="nucleotide sequence ID" value="NZ_MJMJ01000019.1"/>
</dbReference>
<evidence type="ECO:0000256" key="4">
    <source>
        <dbReference type="ARBA" id="ARBA00022705"/>
    </source>
</evidence>
<dbReference type="NCBIfam" id="NF005942">
    <property type="entry name" value="PRK07994.1"/>
    <property type="match status" value="1"/>
</dbReference>
<dbReference type="FunFam" id="3.40.50.300:FF:000014">
    <property type="entry name" value="DNA polymerase III subunit gamma/tau"/>
    <property type="match status" value="1"/>
</dbReference>
<comment type="subunit">
    <text evidence="11">DNA polymerase III contains a core (composed of alpha, epsilon and theta chains) that associates with a tau subunit. This core dimerizes to form the POLIII' complex. PolIII' associates with the gamma complex (composed of gamma, delta, delta', psi and chi chains) and with the beta chain to form the complete DNA polymerase III complex.</text>
</comment>
<dbReference type="InterPro" id="IPR050238">
    <property type="entry name" value="DNA_Rep/Repair_Clamp_Loader"/>
</dbReference>
<gene>
    <name evidence="11" type="primary">dnaX</name>
    <name evidence="14" type="ORF">BIY22_20615</name>
</gene>
<dbReference type="OrthoDB" id="9810148at2"/>
<dbReference type="InterPro" id="IPR038249">
    <property type="entry name" value="PolIII_tau_V_sf"/>
</dbReference>
<dbReference type="SUPFAM" id="SSF48019">
    <property type="entry name" value="post-AAA+ oligomerization domain-like"/>
    <property type="match status" value="1"/>
</dbReference>
<dbReference type="GO" id="GO:0009360">
    <property type="term" value="C:DNA polymerase III complex"/>
    <property type="evidence" value="ECO:0007669"/>
    <property type="project" value="InterPro"/>
</dbReference>
<protein>
    <recommendedName>
        <fullName evidence="11">DNA polymerase III subunit gamma/tau</fullName>
        <ecNumber evidence="11">2.7.7.7</ecNumber>
    </recommendedName>
</protein>
<keyword evidence="2 11" id="KW-0808">Transferase</keyword>
<dbReference type="Gene3D" id="1.20.272.10">
    <property type="match status" value="1"/>
</dbReference>
<dbReference type="GO" id="GO:0006261">
    <property type="term" value="P:DNA-templated DNA replication"/>
    <property type="evidence" value="ECO:0007669"/>
    <property type="project" value="TreeGrafter"/>
</dbReference>
<dbReference type="InterPro" id="IPR022001">
    <property type="entry name" value="DNA_pol3_tau_IV"/>
</dbReference>
<dbReference type="SUPFAM" id="SSF52540">
    <property type="entry name" value="P-loop containing nucleoside triphosphate hydrolases"/>
    <property type="match status" value="1"/>
</dbReference>
<dbReference type="Pfam" id="PF12170">
    <property type="entry name" value="DNA_pol3_tau_5"/>
    <property type="match status" value="1"/>
</dbReference>
<feature type="compositionally biased region" description="Polar residues" evidence="12">
    <location>
        <begin position="447"/>
        <end position="462"/>
    </location>
</feature>
<proteinExistence type="inferred from homology"/>
<evidence type="ECO:0000256" key="11">
    <source>
        <dbReference type="RuleBase" id="RU364063"/>
    </source>
</evidence>
<feature type="compositionally biased region" description="Basic and acidic residues" evidence="12">
    <location>
        <begin position="499"/>
        <end position="509"/>
    </location>
</feature>
<keyword evidence="7" id="KW-0862">Zinc</keyword>
<dbReference type="InterPro" id="IPR027417">
    <property type="entry name" value="P-loop_NTPase"/>
</dbReference>
<dbReference type="FunFam" id="1.20.272.10:FF:000003">
    <property type="entry name" value="DNA polymerase III subunit gamma/tau"/>
    <property type="match status" value="1"/>
</dbReference>
<evidence type="ECO:0000313" key="15">
    <source>
        <dbReference type="Proteomes" id="UP000186313"/>
    </source>
</evidence>
<dbReference type="Gene3D" id="3.40.50.300">
    <property type="entry name" value="P-loop containing nucleotide triphosphate hydrolases"/>
    <property type="match status" value="1"/>
</dbReference>
<evidence type="ECO:0000259" key="13">
    <source>
        <dbReference type="SMART" id="SM00382"/>
    </source>
</evidence>
<dbReference type="Pfam" id="PF12168">
    <property type="entry name" value="DNA_pol3_tau_4"/>
    <property type="match status" value="1"/>
</dbReference>
<dbReference type="Pfam" id="PF13177">
    <property type="entry name" value="DNA_pol3_delta2"/>
    <property type="match status" value="1"/>
</dbReference>
<dbReference type="GO" id="GO:0005524">
    <property type="term" value="F:ATP binding"/>
    <property type="evidence" value="ECO:0007669"/>
    <property type="project" value="UniProtKB-KW"/>
</dbReference>
<evidence type="ECO:0000256" key="8">
    <source>
        <dbReference type="ARBA" id="ARBA00022840"/>
    </source>
</evidence>
<comment type="catalytic activity">
    <reaction evidence="10 11">
        <text>DNA(n) + a 2'-deoxyribonucleoside 5'-triphosphate = DNA(n+1) + diphosphate</text>
        <dbReference type="Rhea" id="RHEA:22508"/>
        <dbReference type="Rhea" id="RHEA-COMP:17339"/>
        <dbReference type="Rhea" id="RHEA-COMP:17340"/>
        <dbReference type="ChEBI" id="CHEBI:33019"/>
        <dbReference type="ChEBI" id="CHEBI:61560"/>
        <dbReference type="ChEBI" id="CHEBI:173112"/>
        <dbReference type="EC" id="2.7.7.7"/>
    </reaction>
</comment>
<dbReference type="AlphaFoldDB" id="A0A1Q9HG55"/>
<dbReference type="GO" id="GO:0003887">
    <property type="term" value="F:DNA-directed DNA polymerase activity"/>
    <property type="evidence" value="ECO:0007669"/>
    <property type="project" value="UniProtKB-KW"/>
</dbReference>
<keyword evidence="3 11" id="KW-0548">Nucleotidyltransferase</keyword>
<dbReference type="CDD" id="cd00009">
    <property type="entry name" value="AAA"/>
    <property type="match status" value="1"/>
</dbReference>
<dbReference type="Gene3D" id="3.30.300.150">
    <property type="entry name" value="DNA polymerase III, tau subunit, domain V"/>
    <property type="match status" value="1"/>
</dbReference>
<keyword evidence="8 11" id="KW-0067">ATP-binding</keyword>
<dbReference type="Pfam" id="PF12169">
    <property type="entry name" value="DNA_pol3_gamma3"/>
    <property type="match status" value="1"/>
</dbReference>
<dbReference type="GO" id="GO:0046872">
    <property type="term" value="F:metal ion binding"/>
    <property type="evidence" value="ECO:0007669"/>
    <property type="project" value="UniProtKB-KW"/>
</dbReference>
<evidence type="ECO:0000256" key="1">
    <source>
        <dbReference type="ARBA" id="ARBA00006360"/>
    </source>
</evidence>
<evidence type="ECO:0000256" key="2">
    <source>
        <dbReference type="ARBA" id="ARBA00022679"/>
    </source>
</evidence>
<dbReference type="InterPro" id="IPR045085">
    <property type="entry name" value="HLD_clamp_pol_III_gamma_tau"/>
</dbReference>
<dbReference type="Gene3D" id="1.10.8.60">
    <property type="match status" value="1"/>
</dbReference>
<dbReference type="Proteomes" id="UP000186313">
    <property type="component" value="Unassembled WGS sequence"/>
</dbReference>
<evidence type="ECO:0000256" key="12">
    <source>
        <dbReference type="SAM" id="MobiDB-lite"/>
    </source>
</evidence>
<organism evidence="14 15">
    <name type="scientific">Vibrio panuliri</name>
    <dbReference type="NCBI Taxonomy" id="1381081"/>
    <lineage>
        <taxon>Bacteria</taxon>
        <taxon>Pseudomonadati</taxon>
        <taxon>Pseudomonadota</taxon>
        <taxon>Gammaproteobacteria</taxon>
        <taxon>Vibrionales</taxon>
        <taxon>Vibrionaceae</taxon>
        <taxon>Vibrio</taxon>
    </lineage>
</organism>
<comment type="similarity">
    <text evidence="1 11">Belongs to the DnaX/STICHEL family.</text>
</comment>
<evidence type="ECO:0000313" key="14">
    <source>
        <dbReference type="EMBL" id="OLQ88858.1"/>
    </source>
</evidence>
<dbReference type="STRING" id="1381081.BIY22_20615"/>
<dbReference type="GO" id="GO:0003677">
    <property type="term" value="F:DNA binding"/>
    <property type="evidence" value="ECO:0007669"/>
    <property type="project" value="InterPro"/>
</dbReference>
<dbReference type="NCBIfam" id="TIGR02397">
    <property type="entry name" value="dnaX_nterm"/>
    <property type="match status" value="1"/>
</dbReference>
<comment type="caution">
    <text evidence="14">The sequence shown here is derived from an EMBL/GenBank/DDBJ whole genome shotgun (WGS) entry which is preliminary data.</text>
</comment>
<accession>A0A1Q9HG55</accession>
<comment type="function">
    <text evidence="11">DNA polymerase III is a complex, multichain enzyme responsible for most of the replicative synthesis in bacteria. This DNA polymerase also exhibits 3' to 5' exonuclease activity.</text>
</comment>
<evidence type="ECO:0000256" key="10">
    <source>
        <dbReference type="ARBA" id="ARBA00049244"/>
    </source>
</evidence>